<gene>
    <name evidence="1" type="ORF">PHAECO_LOCUS9176</name>
</gene>
<dbReference type="InterPro" id="IPR006170">
    <property type="entry name" value="PBP/GOBP"/>
</dbReference>
<dbReference type="EMBL" id="OU896711">
    <property type="protein sequence ID" value="CAH1171128.1"/>
    <property type="molecule type" value="Genomic_DNA"/>
</dbReference>
<reference evidence="1" key="1">
    <citation type="submission" date="2022-01" db="EMBL/GenBank/DDBJ databases">
        <authorList>
            <person name="King R."/>
        </authorList>
    </citation>
    <scope>NUCLEOTIDE SEQUENCE</scope>
</reference>
<dbReference type="InterPro" id="IPR036728">
    <property type="entry name" value="PBP_GOBP_sf"/>
</dbReference>
<evidence type="ECO:0000313" key="1">
    <source>
        <dbReference type="EMBL" id="CAH1171128.1"/>
    </source>
</evidence>
<reference evidence="1" key="2">
    <citation type="submission" date="2022-10" db="EMBL/GenBank/DDBJ databases">
        <authorList>
            <consortium name="ENA_rothamsted_submissions"/>
            <consortium name="culmorum"/>
            <person name="King R."/>
        </authorList>
    </citation>
    <scope>NUCLEOTIDE SEQUENCE</scope>
</reference>
<accession>A0A9P0GVB6</accession>
<keyword evidence="2" id="KW-1185">Reference proteome</keyword>
<dbReference type="Gene3D" id="1.10.238.20">
    <property type="entry name" value="Pheromone/general odorant binding protein domain"/>
    <property type="match status" value="1"/>
</dbReference>
<dbReference type="Proteomes" id="UP001153737">
    <property type="component" value="Chromosome 5"/>
</dbReference>
<dbReference type="OrthoDB" id="6702328at2759"/>
<proteinExistence type="predicted"/>
<protein>
    <submittedName>
        <fullName evidence="1">Uncharacterized protein</fullName>
    </submittedName>
</protein>
<dbReference type="GO" id="GO:0005549">
    <property type="term" value="F:odorant binding"/>
    <property type="evidence" value="ECO:0007669"/>
    <property type="project" value="InterPro"/>
</dbReference>
<dbReference type="CDD" id="cd23992">
    <property type="entry name" value="PBP_GOBP"/>
    <property type="match status" value="1"/>
</dbReference>
<sequence length="158" mass="18220">MTKLKESIVLKMQNLFCLSFFLGITSIFAQLDGSKYNVAMKEYSKALHDECVKQHKVTDDDIWKVRTGIFDDNNHEMKNYILCLWRESGSMDLSTFRLSKILLDVYMPEEVHKGDGTNMYLECAGKGRELPAGTALQDRIWVFMKCAQQADPVNFVMF</sequence>
<organism evidence="1 2">
    <name type="scientific">Phaedon cochleariae</name>
    <name type="common">Mustard beetle</name>
    <dbReference type="NCBI Taxonomy" id="80249"/>
    <lineage>
        <taxon>Eukaryota</taxon>
        <taxon>Metazoa</taxon>
        <taxon>Ecdysozoa</taxon>
        <taxon>Arthropoda</taxon>
        <taxon>Hexapoda</taxon>
        <taxon>Insecta</taxon>
        <taxon>Pterygota</taxon>
        <taxon>Neoptera</taxon>
        <taxon>Endopterygota</taxon>
        <taxon>Coleoptera</taxon>
        <taxon>Polyphaga</taxon>
        <taxon>Cucujiformia</taxon>
        <taxon>Chrysomeloidea</taxon>
        <taxon>Chrysomelidae</taxon>
        <taxon>Chrysomelinae</taxon>
        <taxon>Chrysomelini</taxon>
        <taxon>Phaedon</taxon>
    </lineage>
</organism>
<name>A0A9P0GVB6_PHACE</name>
<evidence type="ECO:0000313" key="2">
    <source>
        <dbReference type="Proteomes" id="UP001153737"/>
    </source>
</evidence>
<dbReference type="Pfam" id="PF01395">
    <property type="entry name" value="PBP_GOBP"/>
    <property type="match status" value="1"/>
</dbReference>
<dbReference type="SUPFAM" id="SSF47565">
    <property type="entry name" value="Insect pheromone/odorant-binding proteins"/>
    <property type="match status" value="1"/>
</dbReference>
<dbReference type="AlphaFoldDB" id="A0A9P0GVB6"/>